<evidence type="ECO:0000313" key="9">
    <source>
        <dbReference type="EMBL" id="TCS93397.1"/>
    </source>
</evidence>
<evidence type="ECO:0000313" key="10">
    <source>
        <dbReference type="Proteomes" id="UP000294937"/>
    </source>
</evidence>
<evidence type="ECO:0000256" key="2">
    <source>
        <dbReference type="ARBA" id="ARBA00022630"/>
    </source>
</evidence>
<reference evidence="9 10" key="1">
    <citation type="submission" date="2019-03" db="EMBL/GenBank/DDBJ databases">
        <title>Genomic Encyclopedia of Type Strains, Phase IV (KMG-IV): sequencing the most valuable type-strain genomes for metagenomic binning, comparative biology and taxonomic classification.</title>
        <authorList>
            <person name="Goeker M."/>
        </authorList>
    </citation>
    <scope>NUCLEOTIDE SEQUENCE [LARGE SCALE GENOMIC DNA]</scope>
    <source>
        <strain evidence="9 10">DSM 45707</strain>
    </source>
</reference>
<dbReference type="FunFam" id="3.40.50.1950:FF:000001">
    <property type="entry name" value="Flavin prenyltransferase UbiX"/>
    <property type="match status" value="1"/>
</dbReference>
<organism evidence="9 10">
    <name type="scientific">Hazenella coriacea</name>
    <dbReference type="NCBI Taxonomy" id="1179467"/>
    <lineage>
        <taxon>Bacteria</taxon>
        <taxon>Bacillati</taxon>
        <taxon>Bacillota</taxon>
        <taxon>Bacilli</taxon>
        <taxon>Bacillales</taxon>
        <taxon>Thermoactinomycetaceae</taxon>
        <taxon>Hazenella</taxon>
    </lineage>
</organism>
<dbReference type="PANTHER" id="PTHR43374">
    <property type="entry name" value="FLAVIN PRENYLTRANSFERASE"/>
    <property type="match status" value="1"/>
</dbReference>
<keyword evidence="10" id="KW-1185">Reference proteome</keyword>
<evidence type="ECO:0000256" key="5">
    <source>
        <dbReference type="ARBA" id="ARBA00050612"/>
    </source>
</evidence>
<keyword evidence="1 7" id="KW-0637">Prenyltransferase</keyword>
<keyword evidence="2 7" id="KW-0285">Flavoprotein</keyword>
<dbReference type="Proteomes" id="UP000294937">
    <property type="component" value="Unassembled WGS sequence"/>
</dbReference>
<feature type="binding site" evidence="7">
    <location>
        <position position="38"/>
    </location>
    <ligand>
        <name>FMN</name>
        <dbReference type="ChEBI" id="CHEBI:58210"/>
    </ligand>
</feature>
<evidence type="ECO:0000256" key="7">
    <source>
        <dbReference type="HAMAP-Rule" id="MF_01984"/>
    </source>
</evidence>
<evidence type="ECO:0000256" key="6">
    <source>
        <dbReference type="ARBA" id="ARBA00060793"/>
    </source>
</evidence>
<dbReference type="InterPro" id="IPR003382">
    <property type="entry name" value="Flavoprotein"/>
</dbReference>
<dbReference type="OrthoDB" id="9781577at2"/>
<evidence type="ECO:0000259" key="8">
    <source>
        <dbReference type="Pfam" id="PF02441"/>
    </source>
</evidence>
<dbReference type="GO" id="GO:0016831">
    <property type="term" value="F:carboxy-lyase activity"/>
    <property type="evidence" value="ECO:0007669"/>
    <property type="project" value="TreeGrafter"/>
</dbReference>
<comment type="similarity">
    <text evidence="6 7">Belongs to the UbiX/PAD1 family.</text>
</comment>
<proteinExistence type="inferred from homology"/>
<comment type="function">
    <text evidence="7">Flavin prenyltransferase that catalyzes the synthesis of the prenylated FMN cofactor (prenyl-FMN) for 4-hydroxy-3-polyprenylbenzoic acid decarboxylase UbiD. The prenyltransferase is metal-independent and links a dimethylallyl moiety from dimethylallyl monophosphate (DMAP) to the flavin N5 and C6 atoms of FMN.</text>
</comment>
<dbReference type="Gene3D" id="3.40.50.1950">
    <property type="entry name" value="Flavin prenyltransferase-like"/>
    <property type="match status" value="1"/>
</dbReference>
<feature type="domain" description="Flavoprotein" evidence="8">
    <location>
        <begin position="4"/>
        <end position="185"/>
    </location>
</feature>
<sequence length="199" mass="22413">MSAKRFVIAMTGASGAPYGLAVIEELLRQEHEVHLLLTEAAWRVLKEEHQWEIQKREQLFLERFQHLPGELVFHPVKDIGASIASGSFQCEAMVVVPCSMGTLARIANGFSANLVERAADVMIKEKRPLIIVPRETPLSAIHLENMLKLSTYGVSIIPAMPAFYHQPETIEDLVNFMAGKVLDLLQVDHQLYQRWEGGR</sequence>
<dbReference type="HAMAP" id="MF_01984">
    <property type="entry name" value="ubiX_pad"/>
    <property type="match status" value="1"/>
</dbReference>
<feature type="binding site" evidence="7">
    <location>
        <position position="164"/>
    </location>
    <ligand>
        <name>dimethylallyl phosphate</name>
        <dbReference type="ChEBI" id="CHEBI:88052"/>
    </ligand>
</feature>
<feature type="binding site" evidence="7">
    <location>
        <begin position="99"/>
        <end position="102"/>
    </location>
    <ligand>
        <name>FMN</name>
        <dbReference type="ChEBI" id="CHEBI:58210"/>
    </ligand>
</feature>
<dbReference type="Pfam" id="PF02441">
    <property type="entry name" value="Flavoprotein"/>
    <property type="match status" value="1"/>
</dbReference>
<comment type="catalytic activity">
    <reaction evidence="5 7">
        <text>dimethylallyl phosphate + FMNH2 = prenylated FMNH2 + phosphate</text>
        <dbReference type="Rhea" id="RHEA:37743"/>
        <dbReference type="ChEBI" id="CHEBI:43474"/>
        <dbReference type="ChEBI" id="CHEBI:57618"/>
        <dbReference type="ChEBI" id="CHEBI:87467"/>
        <dbReference type="ChEBI" id="CHEBI:88052"/>
        <dbReference type="EC" id="2.5.1.129"/>
    </reaction>
</comment>
<name>A0A4V2UUW1_9BACL</name>
<feature type="binding site" evidence="7">
    <location>
        <position position="180"/>
    </location>
    <ligand>
        <name>dimethylallyl phosphate</name>
        <dbReference type="ChEBI" id="CHEBI:88052"/>
    </ligand>
</feature>
<dbReference type="PANTHER" id="PTHR43374:SF1">
    <property type="entry name" value="FLAVIN PRENYLTRANSFERASE PAD1, MITOCHONDRIAL"/>
    <property type="match status" value="1"/>
</dbReference>
<dbReference type="GO" id="GO:0106141">
    <property type="term" value="F:flavin prenyltransferase activity"/>
    <property type="evidence" value="ECO:0007669"/>
    <property type="project" value="UniProtKB-EC"/>
</dbReference>
<dbReference type="InterPro" id="IPR004507">
    <property type="entry name" value="UbiX-like"/>
</dbReference>
<keyword evidence="3 7" id="KW-0288">FMN</keyword>
<dbReference type="NCBIfam" id="NF004685">
    <property type="entry name" value="PRK06029.1"/>
    <property type="match status" value="1"/>
</dbReference>
<keyword evidence="4 7" id="KW-0808">Transferase</keyword>
<dbReference type="InterPro" id="IPR036551">
    <property type="entry name" value="Flavin_trans-like"/>
</dbReference>
<dbReference type="EC" id="2.5.1.129" evidence="7"/>
<dbReference type="RefSeq" id="WP_131925693.1">
    <property type="nucleotide sequence ID" value="NZ_SMAG01000007.1"/>
</dbReference>
<evidence type="ECO:0000256" key="1">
    <source>
        <dbReference type="ARBA" id="ARBA00022602"/>
    </source>
</evidence>
<dbReference type="SUPFAM" id="SSF52507">
    <property type="entry name" value="Homo-oligomeric flavin-containing Cys decarboxylases, HFCD"/>
    <property type="match status" value="1"/>
</dbReference>
<dbReference type="AlphaFoldDB" id="A0A4V2UUW1"/>
<feature type="binding site" evidence="7">
    <location>
        <position position="134"/>
    </location>
    <ligand>
        <name>FMN</name>
        <dbReference type="ChEBI" id="CHEBI:58210"/>
    </ligand>
</feature>
<comment type="caution">
    <text evidence="7">Lacks conserved residue(s) required for the propagation of feature annotation.</text>
</comment>
<evidence type="ECO:0000256" key="4">
    <source>
        <dbReference type="ARBA" id="ARBA00022679"/>
    </source>
</evidence>
<feature type="binding site" evidence="7">
    <location>
        <begin position="12"/>
        <end position="14"/>
    </location>
    <ligand>
        <name>FMN</name>
        <dbReference type="ChEBI" id="CHEBI:58210"/>
    </ligand>
</feature>
<protein>
    <recommendedName>
        <fullName evidence="7">Flavin prenyltransferase UbiX</fullName>
        <ecNumber evidence="7">2.5.1.129</ecNumber>
    </recommendedName>
</protein>
<dbReference type="NCBIfam" id="TIGR00421">
    <property type="entry name" value="ubiX_pad"/>
    <property type="match status" value="1"/>
</dbReference>
<accession>A0A4V2UUW1</accession>
<comment type="caution">
    <text evidence="9">The sequence shown here is derived from an EMBL/GenBank/DDBJ whole genome shotgun (WGS) entry which is preliminary data.</text>
</comment>
<gene>
    <name evidence="7" type="primary">ubiX</name>
    <name evidence="9" type="ORF">EDD58_10743</name>
</gene>
<evidence type="ECO:0000256" key="3">
    <source>
        <dbReference type="ARBA" id="ARBA00022643"/>
    </source>
</evidence>
<dbReference type="EMBL" id="SMAG01000007">
    <property type="protein sequence ID" value="TCS93397.1"/>
    <property type="molecule type" value="Genomic_DNA"/>
</dbReference>